<organism evidence="2 3">
    <name type="scientific">Sediminivirga luteola</name>
    <dbReference type="NCBI Taxonomy" id="1774748"/>
    <lineage>
        <taxon>Bacteria</taxon>
        <taxon>Bacillati</taxon>
        <taxon>Actinomycetota</taxon>
        <taxon>Actinomycetes</taxon>
        <taxon>Micrococcales</taxon>
        <taxon>Brevibacteriaceae</taxon>
        <taxon>Sediminivirga</taxon>
    </lineage>
</organism>
<dbReference type="RefSeq" id="WP_188551436.1">
    <property type="nucleotide sequence ID" value="NZ_BMFY01000013.1"/>
</dbReference>
<accession>A0A8J2U065</accession>
<feature type="binding site" evidence="1">
    <location>
        <position position="181"/>
    </location>
    <ligand>
        <name>Zn(2+)</name>
        <dbReference type="ChEBI" id="CHEBI:29105"/>
    </ligand>
</feature>
<dbReference type="EMBL" id="BMFY01000013">
    <property type="protein sequence ID" value="GGA22685.1"/>
    <property type="molecule type" value="Genomic_DNA"/>
</dbReference>
<dbReference type="SUPFAM" id="SSF48150">
    <property type="entry name" value="DNA-glycosylase"/>
    <property type="match status" value="1"/>
</dbReference>
<dbReference type="InterPro" id="IPR005019">
    <property type="entry name" value="Adenine_glyco"/>
</dbReference>
<dbReference type="InterPro" id="IPR011257">
    <property type="entry name" value="DNA_glycosylase"/>
</dbReference>
<protein>
    <submittedName>
        <fullName evidence="2">DNA-3-methyladenine glycosylase I</fullName>
    </submittedName>
</protein>
<evidence type="ECO:0000256" key="1">
    <source>
        <dbReference type="PIRSR" id="PIRSR605019-1"/>
    </source>
</evidence>
<dbReference type="GO" id="GO:0046872">
    <property type="term" value="F:metal ion binding"/>
    <property type="evidence" value="ECO:0007669"/>
    <property type="project" value="UniProtKB-KW"/>
</dbReference>
<dbReference type="Gene3D" id="1.10.340.30">
    <property type="entry name" value="Hypothetical protein, domain 2"/>
    <property type="match status" value="1"/>
</dbReference>
<dbReference type="InterPro" id="IPR052891">
    <property type="entry name" value="DNA-3mA_glycosylase"/>
</dbReference>
<gene>
    <name evidence="2" type="ORF">GCM10011333_27090</name>
</gene>
<dbReference type="Pfam" id="PF03352">
    <property type="entry name" value="Adenine_glyco"/>
    <property type="match status" value="1"/>
</dbReference>
<evidence type="ECO:0000313" key="2">
    <source>
        <dbReference type="EMBL" id="GGA22685.1"/>
    </source>
</evidence>
<feature type="binding site" evidence="1">
    <location>
        <position position="185"/>
    </location>
    <ligand>
        <name>Zn(2+)</name>
        <dbReference type="ChEBI" id="CHEBI:29105"/>
    </ligand>
</feature>
<comment type="caution">
    <text evidence="2">The sequence shown here is derived from an EMBL/GenBank/DDBJ whole genome shotgun (WGS) entry which is preliminary data.</text>
</comment>
<proteinExistence type="predicted"/>
<reference evidence="2" key="1">
    <citation type="journal article" date="2014" name="Int. J. Syst. Evol. Microbiol.">
        <title>Complete genome sequence of Corynebacterium casei LMG S-19264T (=DSM 44701T), isolated from a smear-ripened cheese.</title>
        <authorList>
            <consortium name="US DOE Joint Genome Institute (JGI-PGF)"/>
            <person name="Walter F."/>
            <person name="Albersmeier A."/>
            <person name="Kalinowski J."/>
            <person name="Ruckert C."/>
        </authorList>
    </citation>
    <scope>NUCLEOTIDE SEQUENCE</scope>
    <source>
        <strain evidence="2">CGMCC 1.12785</strain>
    </source>
</reference>
<reference evidence="2" key="2">
    <citation type="submission" date="2020-09" db="EMBL/GenBank/DDBJ databases">
        <authorList>
            <person name="Sun Q."/>
            <person name="Zhou Y."/>
        </authorList>
    </citation>
    <scope>NUCLEOTIDE SEQUENCE</scope>
    <source>
        <strain evidence="2">CGMCC 1.12785</strain>
    </source>
</reference>
<keyword evidence="3" id="KW-1185">Reference proteome</keyword>
<dbReference type="GO" id="GO:0008725">
    <property type="term" value="F:DNA-3-methyladenine glycosylase activity"/>
    <property type="evidence" value="ECO:0007669"/>
    <property type="project" value="InterPro"/>
</dbReference>
<dbReference type="AlphaFoldDB" id="A0A8J2U065"/>
<dbReference type="PANTHER" id="PTHR30037:SF4">
    <property type="entry name" value="DNA-3-METHYLADENINE GLYCOSYLASE I"/>
    <property type="match status" value="1"/>
</dbReference>
<name>A0A8J2U065_9MICO</name>
<dbReference type="GO" id="GO:0006284">
    <property type="term" value="P:base-excision repair"/>
    <property type="evidence" value="ECO:0007669"/>
    <property type="project" value="InterPro"/>
</dbReference>
<keyword evidence="1" id="KW-0479">Metal-binding</keyword>
<feature type="binding site" evidence="1">
    <location>
        <position position="27"/>
    </location>
    <ligand>
        <name>Zn(2+)</name>
        <dbReference type="ChEBI" id="CHEBI:29105"/>
    </ligand>
</feature>
<dbReference type="PANTHER" id="PTHR30037">
    <property type="entry name" value="DNA-3-METHYLADENINE GLYCOSYLASE 1"/>
    <property type="match status" value="1"/>
</dbReference>
<dbReference type="Proteomes" id="UP000616114">
    <property type="component" value="Unassembled WGS sequence"/>
</dbReference>
<feature type="binding site" evidence="1">
    <location>
        <position position="14"/>
    </location>
    <ligand>
        <name>Zn(2+)</name>
        <dbReference type="ChEBI" id="CHEBI:29105"/>
    </ligand>
</feature>
<sequence length="201" mass="22770">MDAERFAPDDLPRCPWSAGAPELVPYHDTEWGFPVGEDRRLFEKLCLETFQAGLSWRTILNKREAFREVFSGFDHAVIAEFGERDIARLLGDPRIVRNRAKIEATIGNARRMTELVEREGSLAAFVWRYEPAPEELPAPQSVTTSPASIAMAKELKRRGWRFVGPTTAYAFMQAMGLLNDHVHGCVVRPRVDQARAAFTRP</sequence>
<keyword evidence="1" id="KW-0862">Zinc</keyword>
<evidence type="ECO:0000313" key="3">
    <source>
        <dbReference type="Proteomes" id="UP000616114"/>
    </source>
</evidence>